<dbReference type="PANTHER" id="PTHR14000">
    <property type="entry name" value="FINGER CCCH DOMAIN PROTEIN, PUTATIVE (DUF3755)-RELATED"/>
    <property type="match status" value="1"/>
</dbReference>
<dbReference type="AlphaFoldDB" id="F0WEJ8"/>
<accession>F0WEJ8</accession>
<dbReference type="HOGENOM" id="CLU_1423861_0_0_1"/>
<dbReference type="InterPro" id="IPR001005">
    <property type="entry name" value="SANT/Myb"/>
</dbReference>
<feature type="compositionally biased region" description="Basic and acidic residues" evidence="1">
    <location>
        <begin position="1"/>
        <end position="19"/>
    </location>
</feature>
<feature type="compositionally biased region" description="Low complexity" evidence="1">
    <location>
        <begin position="23"/>
        <end position="32"/>
    </location>
</feature>
<reference evidence="2" key="2">
    <citation type="submission" date="2011-02" db="EMBL/GenBank/DDBJ databases">
        <authorList>
            <person name="MacLean D."/>
        </authorList>
    </citation>
    <scope>NUCLEOTIDE SEQUENCE</scope>
</reference>
<evidence type="ECO:0000313" key="2">
    <source>
        <dbReference type="EMBL" id="CCA19630.1"/>
    </source>
</evidence>
<name>F0WEJ8_9STRA</name>
<evidence type="ECO:0000256" key="1">
    <source>
        <dbReference type="SAM" id="MobiDB-lite"/>
    </source>
</evidence>
<dbReference type="Gene3D" id="1.10.10.60">
    <property type="entry name" value="Homeodomain-like"/>
    <property type="match status" value="1"/>
</dbReference>
<dbReference type="EMBL" id="FR824120">
    <property type="protein sequence ID" value="CCA19630.1"/>
    <property type="molecule type" value="Genomic_DNA"/>
</dbReference>
<protein>
    <submittedName>
        <fullName evidence="3">Uncharacterized protein AlNc14C171G8013</fullName>
    </submittedName>
    <submittedName>
        <fullName evidence="2">Uncharacterized protein AlNc14C75G5049</fullName>
    </submittedName>
</protein>
<proteinExistence type="predicted"/>
<dbReference type="EMBL" id="FR824216">
    <property type="protein sequence ID" value="CCA22880.1"/>
    <property type="molecule type" value="Genomic_DNA"/>
</dbReference>
<organism evidence="2">
    <name type="scientific">Albugo laibachii Nc14</name>
    <dbReference type="NCBI Taxonomy" id="890382"/>
    <lineage>
        <taxon>Eukaryota</taxon>
        <taxon>Sar</taxon>
        <taxon>Stramenopiles</taxon>
        <taxon>Oomycota</taxon>
        <taxon>Peronosporomycetes</taxon>
        <taxon>Albuginales</taxon>
        <taxon>Albuginaceae</taxon>
        <taxon>Albugo</taxon>
    </lineage>
</organism>
<dbReference type="PANTHER" id="PTHR14000:SF1">
    <property type="entry name" value="HISTONE H2A DEUBIQUITINASE (DUF3755)"/>
    <property type="match status" value="1"/>
</dbReference>
<sequence length="191" mass="21486">MRMNDDHRRSNNEPNEVSKHSPHSPMMPSQSPDKAMASMATTLSKQACNSVSEPAFSPGVVYSTSDTRWSAEELQLLLRGLEDFPDEKYDNVTRYIHIASSIPTKCVRDVAFKVKSMSMQQENISPQARDTLSTNQLQKRMKIEQYKDVHATSLPLLDHHKVGLKERCDGAFDKLSLSSTEIQLHGLLKVG</sequence>
<gene>
    <name evidence="2" type="primary">AlNc14C75G5049</name>
    <name evidence="3" type="synonym">AlNc14C171G8013</name>
    <name evidence="2" type="ORF">ALNC14_057730</name>
    <name evidence="3" type="ORF">ALNC14_090230</name>
</gene>
<dbReference type="CDD" id="cd00167">
    <property type="entry name" value="SANT"/>
    <property type="match status" value="1"/>
</dbReference>
<reference evidence="2" key="1">
    <citation type="journal article" date="2011" name="PLoS Biol.">
        <title>Gene gain and loss during evolution of obligate parasitism in the white rust pathogen of Arabidopsis thaliana.</title>
        <authorList>
            <person name="Kemen E."/>
            <person name="Gardiner A."/>
            <person name="Schultz-Larsen T."/>
            <person name="Kemen A.C."/>
            <person name="Balmuth A.L."/>
            <person name="Robert-Seilaniantz A."/>
            <person name="Bailey K."/>
            <person name="Holub E."/>
            <person name="Studholme D.J."/>
            <person name="Maclean D."/>
            <person name="Jones J.D."/>
        </authorList>
    </citation>
    <scope>NUCLEOTIDE SEQUENCE</scope>
</reference>
<feature type="region of interest" description="Disordered" evidence="1">
    <location>
        <begin position="1"/>
        <end position="42"/>
    </location>
</feature>
<evidence type="ECO:0000313" key="3">
    <source>
        <dbReference type="EMBL" id="CCA22880.1"/>
    </source>
</evidence>